<keyword evidence="2" id="KW-1185">Reference proteome</keyword>
<protein>
    <submittedName>
        <fullName evidence="1">Uncharacterized protein</fullName>
    </submittedName>
</protein>
<dbReference type="Proteomes" id="UP000314294">
    <property type="component" value="Unassembled WGS sequence"/>
</dbReference>
<sequence>MREVSSENVHDRKYGDSGVFAVMSCVQSKLQRKSEVMHNKRSRAMGAELGEEGLEGTPVGGVVALSPSSTFNPASFTIPDLDG</sequence>
<dbReference type="AlphaFoldDB" id="A0A4Z2FV51"/>
<comment type="caution">
    <text evidence="1">The sequence shown here is derived from an EMBL/GenBank/DDBJ whole genome shotgun (WGS) entry which is preliminary data.</text>
</comment>
<name>A0A4Z2FV51_9TELE</name>
<gene>
    <name evidence="1" type="ORF">EYF80_044700</name>
</gene>
<proteinExistence type="predicted"/>
<evidence type="ECO:0000313" key="1">
    <source>
        <dbReference type="EMBL" id="TNN45086.1"/>
    </source>
</evidence>
<accession>A0A4Z2FV51</accession>
<reference evidence="1 2" key="1">
    <citation type="submission" date="2019-03" db="EMBL/GenBank/DDBJ databases">
        <title>First draft genome of Liparis tanakae, snailfish: a comprehensive survey of snailfish specific genes.</title>
        <authorList>
            <person name="Kim W."/>
            <person name="Song I."/>
            <person name="Jeong J.-H."/>
            <person name="Kim D."/>
            <person name="Kim S."/>
            <person name="Ryu S."/>
            <person name="Song J.Y."/>
            <person name="Lee S.K."/>
        </authorList>
    </citation>
    <scope>NUCLEOTIDE SEQUENCE [LARGE SCALE GENOMIC DNA]</scope>
    <source>
        <tissue evidence="1">Muscle</tissue>
    </source>
</reference>
<evidence type="ECO:0000313" key="2">
    <source>
        <dbReference type="Proteomes" id="UP000314294"/>
    </source>
</evidence>
<dbReference type="EMBL" id="SRLO01000867">
    <property type="protein sequence ID" value="TNN45086.1"/>
    <property type="molecule type" value="Genomic_DNA"/>
</dbReference>
<organism evidence="1 2">
    <name type="scientific">Liparis tanakae</name>
    <name type="common">Tanaka's snailfish</name>
    <dbReference type="NCBI Taxonomy" id="230148"/>
    <lineage>
        <taxon>Eukaryota</taxon>
        <taxon>Metazoa</taxon>
        <taxon>Chordata</taxon>
        <taxon>Craniata</taxon>
        <taxon>Vertebrata</taxon>
        <taxon>Euteleostomi</taxon>
        <taxon>Actinopterygii</taxon>
        <taxon>Neopterygii</taxon>
        <taxon>Teleostei</taxon>
        <taxon>Neoteleostei</taxon>
        <taxon>Acanthomorphata</taxon>
        <taxon>Eupercaria</taxon>
        <taxon>Perciformes</taxon>
        <taxon>Cottioidei</taxon>
        <taxon>Cottales</taxon>
        <taxon>Liparidae</taxon>
        <taxon>Liparis</taxon>
    </lineage>
</organism>